<dbReference type="Proteomes" id="UP000224634">
    <property type="component" value="Unassembled WGS sequence"/>
</dbReference>
<dbReference type="InterPro" id="IPR053181">
    <property type="entry name" value="EcdB-like_regulator"/>
</dbReference>
<dbReference type="InterPro" id="IPR036864">
    <property type="entry name" value="Zn2-C6_fun-type_DNA-bd_sf"/>
</dbReference>
<feature type="compositionally biased region" description="Polar residues" evidence="5">
    <location>
        <begin position="41"/>
        <end position="52"/>
    </location>
</feature>
<name>A0A2B7Y1R9_POLH7</name>
<dbReference type="CDD" id="cd12148">
    <property type="entry name" value="fungal_TF_MHR"/>
    <property type="match status" value="1"/>
</dbReference>
<evidence type="ECO:0000259" key="6">
    <source>
        <dbReference type="PROSITE" id="PS50048"/>
    </source>
</evidence>
<dbReference type="InterPro" id="IPR001138">
    <property type="entry name" value="Zn2Cys6_DnaBD"/>
</dbReference>
<dbReference type="OrthoDB" id="5244761at2759"/>
<dbReference type="SUPFAM" id="SSF57701">
    <property type="entry name" value="Zn2/Cys6 DNA-binding domain"/>
    <property type="match status" value="1"/>
</dbReference>
<evidence type="ECO:0000256" key="5">
    <source>
        <dbReference type="SAM" id="MobiDB-lite"/>
    </source>
</evidence>
<protein>
    <recommendedName>
        <fullName evidence="6">Zn(2)-C6 fungal-type domain-containing protein</fullName>
    </recommendedName>
</protein>
<dbReference type="EMBL" id="PDNA01000085">
    <property type="protein sequence ID" value="PGH15145.1"/>
    <property type="molecule type" value="Genomic_DNA"/>
</dbReference>
<dbReference type="PANTHER" id="PTHR47785">
    <property type="entry name" value="ZN(II)2CYS6 TRANSCRIPTION FACTOR (EUROFUNG)-RELATED-RELATED"/>
    <property type="match status" value="1"/>
</dbReference>
<dbReference type="GO" id="GO:0000981">
    <property type="term" value="F:DNA-binding transcription factor activity, RNA polymerase II-specific"/>
    <property type="evidence" value="ECO:0007669"/>
    <property type="project" value="InterPro"/>
</dbReference>
<sequence>MRMEAVATEGKKQLAAISAPPGSQPLINRLPPPTWRPYNSYDGTNPPDQQHLQVVPPGPPPSSQPPLQPQPQQPPPGGPSYSAPPRDQHASPHPHEMSYSRPGSISGPPPRPASEPHPSHPNYRPMNGVPASIPPGTPNHGQLPPGDYRPRPAYSGEGHPNGEHPAPVATPAPPTLTMQPPHEGMHYPPYLGTPHPHPQHSYDQYMYSQAGSTGSRPRRTTRATQACDQCRSRKAKCDEGRPACSHCKENNIPCVYKDVPPHKHERATQMIMDRIQQLEDSEVKNYQEGSEKLQTIEQGLQQLRTITEDIAKAQATIEKVLNHKQAQMTTPRVPKAETDWKVTSPEAYPPPERFRNMDMARPQRLENNELLSIDAIKKEESDSGDRGLTIPIEHTTAAHKLLHWPTIQRLLPERIDEDYVMELEESRGPIRPYGRGEGEHDGEDQSPSSSAWGTGFGSWTAADMPPRKTLNVEADTIRMYQQSYLQNIHILHPFLGEKGLDRLIEKFIRNYSQQQQQTFPPSAAPINCVPTAGSSRALKRKRSSDAAFGTEGDPSPTPVIERSVDNATVLLVLALGEICSLRTDIPGPVQGPRTRPAHSPYTALARMSTSPSDSVSTFQSPTETTFTSMTSRRPSGGPNWAANDATDPTLRNMDVIPGMTYFALASDILGNLQGGNDLPIAQASLLAALYTGQLAHPFASHGWISQASRACQVLVRRRRYDRLQDETRKDLINFAFWTCLQLESDILAELDLPASGISRLEGRMLFPKGVFTHKIPNEIRAPTTMMMLYYSAQIHLRKILNRVHTDLYKAEKQDNSGRGTWSTKIQEALSCNLELWREGLPPIMQWDDRDPPSKDINVARLRAKYYGARYIIHRPLLHHALHPMSKVTLTGAAGSPISIVSSSPNSVQHGHQGETMERWSSDMGPPTRAVSTPDQQAWKELDPRVLEACTACIEAAIHSTIAFDGIEGRPIVTNVFGTAHAQFGNMLVLSAAYMSPLSRYMDRDQLRVLFDRTITFLLQSKNISPTLRRDAEILTLVEQKIFESPQLSTSF</sequence>
<keyword evidence="2" id="KW-0238">DNA-binding</keyword>
<gene>
    <name evidence="7" type="ORF">AJ80_05657</name>
</gene>
<dbReference type="GO" id="GO:0003677">
    <property type="term" value="F:DNA binding"/>
    <property type="evidence" value="ECO:0007669"/>
    <property type="project" value="UniProtKB-KW"/>
</dbReference>
<dbReference type="AlphaFoldDB" id="A0A2B7Y1R9"/>
<dbReference type="PROSITE" id="PS00463">
    <property type="entry name" value="ZN2_CY6_FUNGAL_1"/>
    <property type="match status" value="1"/>
</dbReference>
<comment type="caution">
    <text evidence="7">The sequence shown here is derived from an EMBL/GenBank/DDBJ whole genome shotgun (WGS) entry which is preliminary data.</text>
</comment>
<evidence type="ECO:0000313" key="7">
    <source>
        <dbReference type="EMBL" id="PGH15145.1"/>
    </source>
</evidence>
<dbReference type="PANTHER" id="PTHR47785:SF4">
    <property type="entry name" value="ZN(II)2CYS6 TRANSCRIPTION FACTOR (EUROFUNG)"/>
    <property type="match status" value="1"/>
</dbReference>
<evidence type="ECO:0000256" key="3">
    <source>
        <dbReference type="ARBA" id="ARBA00023163"/>
    </source>
</evidence>
<feature type="domain" description="Zn(2)-C6 fungal-type" evidence="6">
    <location>
        <begin position="226"/>
        <end position="256"/>
    </location>
</feature>
<reference evidence="7 8" key="1">
    <citation type="submission" date="2017-10" db="EMBL/GenBank/DDBJ databases">
        <title>Comparative genomics in systemic dimorphic fungi from Ajellomycetaceae.</title>
        <authorList>
            <person name="Munoz J.F."/>
            <person name="Mcewen J.G."/>
            <person name="Clay O.K."/>
            <person name="Cuomo C.A."/>
        </authorList>
    </citation>
    <scope>NUCLEOTIDE SEQUENCE [LARGE SCALE GENOMIC DNA]</scope>
    <source>
        <strain evidence="7 8">UAMH7299</strain>
    </source>
</reference>
<keyword evidence="3" id="KW-0804">Transcription</keyword>
<dbReference type="SMART" id="SM00066">
    <property type="entry name" value="GAL4"/>
    <property type="match status" value="1"/>
</dbReference>
<evidence type="ECO:0000256" key="1">
    <source>
        <dbReference type="ARBA" id="ARBA00023015"/>
    </source>
</evidence>
<dbReference type="GO" id="GO:0008270">
    <property type="term" value="F:zinc ion binding"/>
    <property type="evidence" value="ECO:0007669"/>
    <property type="project" value="InterPro"/>
</dbReference>
<proteinExistence type="predicted"/>
<feature type="region of interest" description="Disordered" evidence="5">
    <location>
        <begin position="607"/>
        <end position="646"/>
    </location>
</feature>
<evidence type="ECO:0000256" key="4">
    <source>
        <dbReference type="ARBA" id="ARBA00023242"/>
    </source>
</evidence>
<dbReference type="STRING" id="1447883.A0A2B7Y1R9"/>
<feature type="compositionally biased region" description="Pro residues" evidence="5">
    <location>
        <begin position="56"/>
        <end position="78"/>
    </location>
</feature>
<feature type="region of interest" description="Disordered" evidence="5">
    <location>
        <begin position="1"/>
        <end position="175"/>
    </location>
</feature>
<feature type="region of interest" description="Disordered" evidence="5">
    <location>
        <begin position="533"/>
        <end position="560"/>
    </location>
</feature>
<keyword evidence="1" id="KW-0805">Transcription regulation</keyword>
<feature type="compositionally biased region" description="Polar residues" evidence="5">
    <location>
        <begin position="607"/>
        <end position="633"/>
    </location>
</feature>
<feature type="compositionally biased region" description="Basic and acidic residues" evidence="5">
    <location>
        <begin position="428"/>
        <end position="439"/>
    </location>
</feature>
<feature type="region of interest" description="Disordered" evidence="5">
    <location>
        <begin position="326"/>
        <end position="355"/>
    </location>
</feature>
<evidence type="ECO:0000313" key="8">
    <source>
        <dbReference type="Proteomes" id="UP000224634"/>
    </source>
</evidence>
<dbReference type="CDD" id="cd00067">
    <property type="entry name" value="GAL4"/>
    <property type="match status" value="1"/>
</dbReference>
<keyword evidence="4" id="KW-0539">Nucleus</keyword>
<feature type="region of interest" description="Disordered" evidence="5">
    <location>
        <begin position="428"/>
        <end position="464"/>
    </location>
</feature>
<organism evidence="7 8">
    <name type="scientific">Polytolypa hystricis (strain UAMH7299)</name>
    <dbReference type="NCBI Taxonomy" id="1447883"/>
    <lineage>
        <taxon>Eukaryota</taxon>
        <taxon>Fungi</taxon>
        <taxon>Dikarya</taxon>
        <taxon>Ascomycota</taxon>
        <taxon>Pezizomycotina</taxon>
        <taxon>Eurotiomycetes</taxon>
        <taxon>Eurotiomycetidae</taxon>
        <taxon>Onygenales</taxon>
        <taxon>Onygenales incertae sedis</taxon>
        <taxon>Polytolypa</taxon>
    </lineage>
</organism>
<dbReference type="Pfam" id="PF00172">
    <property type="entry name" value="Zn_clus"/>
    <property type="match status" value="1"/>
</dbReference>
<feature type="compositionally biased region" description="Basic and acidic residues" evidence="5">
    <location>
        <begin position="86"/>
        <end position="98"/>
    </location>
</feature>
<dbReference type="Gene3D" id="4.10.240.10">
    <property type="entry name" value="Zn(2)-C6 fungal-type DNA-binding domain"/>
    <property type="match status" value="1"/>
</dbReference>
<dbReference type="PROSITE" id="PS50048">
    <property type="entry name" value="ZN2_CY6_FUNGAL_2"/>
    <property type="match status" value="1"/>
</dbReference>
<evidence type="ECO:0000256" key="2">
    <source>
        <dbReference type="ARBA" id="ARBA00023125"/>
    </source>
</evidence>
<keyword evidence="8" id="KW-1185">Reference proteome</keyword>
<accession>A0A2B7Y1R9</accession>